<dbReference type="Gene3D" id="2.130.10.10">
    <property type="entry name" value="YVTN repeat-like/Quinoprotein amine dehydrogenase"/>
    <property type="match status" value="1"/>
</dbReference>
<dbReference type="PANTHER" id="PTHR30344:SF1">
    <property type="entry name" value="6-PHOSPHOGLUCONOLACTONASE"/>
    <property type="match status" value="1"/>
</dbReference>
<reference evidence="3" key="1">
    <citation type="journal article" date="2013" name="Genome Announc.">
        <title>Draft genome sequence of the ascomycete Phaeoacremonium aleophilum strain UCR-PA7, a causal agent of the esca disease complex in grapevines.</title>
        <authorList>
            <person name="Blanco-Ulate B."/>
            <person name="Rolshausen P."/>
            <person name="Cantu D."/>
        </authorList>
    </citation>
    <scope>NUCLEOTIDE SEQUENCE [LARGE SCALE GENOMIC DNA]</scope>
    <source>
        <strain evidence="3">UCR-PA7</strain>
    </source>
</reference>
<dbReference type="AlphaFoldDB" id="R8BHT4"/>
<protein>
    <submittedName>
        <fullName evidence="2">Putative 3-carboxymuconate cyclase protein</fullName>
    </submittedName>
</protein>
<gene>
    <name evidence="2" type="ORF">UCRPA7_5526</name>
</gene>
<keyword evidence="3" id="KW-1185">Reference proteome</keyword>
<dbReference type="Pfam" id="PF10282">
    <property type="entry name" value="Lactonase"/>
    <property type="match status" value="2"/>
</dbReference>
<dbReference type="EMBL" id="KB933183">
    <property type="protein sequence ID" value="EON98900.1"/>
    <property type="molecule type" value="Genomic_DNA"/>
</dbReference>
<proteinExistence type="inferred from homology"/>
<evidence type="ECO:0000313" key="3">
    <source>
        <dbReference type="Proteomes" id="UP000014074"/>
    </source>
</evidence>
<evidence type="ECO:0000313" key="2">
    <source>
        <dbReference type="EMBL" id="EON98900.1"/>
    </source>
</evidence>
<dbReference type="eggNOG" id="ENOG502S3WY">
    <property type="taxonomic scope" value="Eukaryota"/>
</dbReference>
<dbReference type="GO" id="GO:0017057">
    <property type="term" value="F:6-phosphogluconolactonase activity"/>
    <property type="evidence" value="ECO:0007669"/>
    <property type="project" value="TreeGrafter"/>
</dbReference>
<accession>R8BHT4</accession>
<dbReference type="Proteomes" id="UP000014074">
    <property type="component" value="Unassembled WGS sequence"/>
</dbReference>
<dbReference type="RefSeq" id="XP_007916264.1">
    <property type="nucleotide sequence ID" value="XM_007918073.1"/>
</dbReference>
<dbReference type="GeneID" id="19326091"/>
<organism evidence="2 3">
    <name type="scientific">Phaeoacremonium minimum (strain UCR-PA7)</name>
    <name type="common">Esca disease fungus</name>
    <name type="synonym">Togninia minima</name>
    <dbReference type="NCBI Taxonomy" id="1286976"/>
    <lineage>
        <taxon>Eukaryota</taxon>
        <taxon>Fungi</taxon>
        <taxon>Dikarya</taxon>
        <taxon>Ascomycota</taxon>
        <taxon>Pezizomycotina</taxon>
        <taxon>Sordariomycetes</taxon>
        <taxon>Sordariomycetidae</taxon>
        <taxon>Togniniales</taxon>
        <taxon>Togniniaceae</taxon>
        <taxon>Phaeoacremonium</taxon>
    </lineage>
</organism>
<name>R8BHT4_PHAM7</name>
<dbReference type="InterPro" id="IPR015943">
    <property type="entry name" value="WD40/YVTN_repeat-like_dom_sf"/>
</dbReference>
<dbReference type="HOGENOM" id="CLU_038716_0_0_1"/>
<evidence type="ECO:0000256" key="1">
    <source>
        <dbReference type="ARBA" id="ARBA00005564"/>
    </source>
</evidence>
<dbReference type="InterPro" id="IPR011045">
    <property type="entry name" value="N2O_reductase_N"/>
</dbReference>
<dbReference type="InterPro" id="IPR050282">
    <property type="entry name" value="Cycloisomerase_2"/>
</dbReference>
<dbReference type="SUPFAM" id="SSF50974">
    <property type="entry name" value="Nitrous oxide reductase, N-terminal domain"/>
    <property type="match status" value="1"/>
</dbReference>
<dbReference type="PANTHER" id="PTHR30344">
    <property type="entry name" value="6-PHOSPHOGLUCONOLACTONASE-RELATED"/>
    <property type="match status" value="1"/>
</dbReference>
<sequence length="398" mass="42079">MFRDFLAAAGVVATALPHASSATLLYVSSYSGTITSLNLTDATTTTGGAPASLQSIASTTGCAPNPSWLTLDYPNSTLYCTDEGLSSPNGSLSAFKTSADGTLVHLDTVTTILGPVSAVIYASLAPVQAETFSIPHPGPNPSRQEAPHPHEAILDPSGQYLLVPDLGADLVRIFSINQTSLEWTAVKPLEVTPGSGPRHATFLVTEDKRTFMYLVSELANNITGYEVAYNGDDTLGFKQVYQSSTHGAGKTAPSGAGAAEIVLSKLWRAECNTTTLLTTRTIGTQPDSKYLIVSSRGEASFEIPNFDPSNSTQIPSDVLINFSVDHATGNLTPIQEFPSGGMFPRQFSINKAGTLLGVGLQNDGRVVIIDRDVETGKLKSFLAHTDVAGEITSVIFYE</sequence>
<comment type="similarity">
    <text evidence="1">Belongs to the cycloisomerase 2 family.</text>
</comment>
<dbReference type="OrthoDB" id="9972196at2759"/>
<dbReference type="KEGG" id="tmn:UCRPA7_5526"/>
<dbReference type="InterPro" id="IPR019405">
    <property type="entry name" value="Lactonase_7-beta_prop"/>
</dbReference>